<evidence type="ECO:0000259" key="1">
    <source>
        <dbReference type="Pfam" id="PF01883"/>
    </source>
</evidence>
<evidence type="ECO:0000313" key="4">
    <source>
        <dbReference type="Proteomes" id="UP000654947"/>
    </source>
</evidence>
<dbReference type="InterPro" id="IPR052339">
    <property type="entry name" value="Fe-S_Maturation_MIP18"/>
</dbReference>
<dbReference type="InterPro" id="IPR056572">
    <property type="entry name" value="Zn_ribbon_PaaD"/>
</dbReference>
<dbReference type="InterPro" id="IPR011883">
    <property type="entry name" value="PaaD-like"/>
</dbReference>
<dbReference type="Pfam" id="PF01883">
    <property type="entry name" value="FeS_assembly_P"/>
    <property type="match status" value="1"/>
</dbReference>
<sequence>MVSTLTDHDRARTAAAAVTDPELPMLTLQDLGILRQVRIEQDGTVAVWITPTYSGCPALAEMRADVDRAVRAAGFERVEVRTALSPAWSSDWITEQGRRKLAEHGISPPGQAPARPNGPVPLTLLPTRTVPCCPLCGSAETEELSRFGATSCKALHRCRSCLEPFEHVKEI</sequence>
<dbReference type="PANTHER" id="PTHR42831">
    <property type="entry name" value="FE-S PROTEIN MATURATION AUXILIARY FACTOR YITW"/>
    <property type="match status" value="1"/>
</dbReference>
<dbReference type="EMBL" id="BMXL01000002">
    <property type="protein sequence ID" value="GHD17480.1"/>
    <property type="molecule type" value="Genomic_DNA"/>
</dbReference>
<name>A0A918X8Y2_9ACTN</name>
<gene>
    <name evidence="3" type="ORF">GCM10007147_06680</name>
</gene>
<dbReference type="Gene3D" id="3.30.300.130">
    <property type="entry name" value="Fe-S cluster assembly (FSCA)"/>
    <property type="match status" value="1"/>
</dbReference>
<reference evidence="3 4" key="1">
    <citation type="journal article" date="2014" name="Int. J. Syst. Evol. Microbiol.">
        <title>Complete genome sequence of Corynebacterium casei LMG S-19264T (=DSM 44701T), isolated from a smear-ripened cheese.</title>
        <authorList>
            <consortium name="US DOE Joint Genome Institute (JGI-PGF)"/>
            <person name="Walter F."/>
            <person name="Albersmeier A."/>
            <person name="Kalinowski J."/>
            <person name="Ruckert C."/>
        </authorList>
    </citation>
    <scope>NUCLEOTIDE SEQUENCE [LARGE SCALE GENOMIC DNA]</scope>
    <source>
        <strain evidence="3 4">KCTC 19473</strain>
    </source>
</reference>
<dbReference type="PANTHER" id="PTHR42831:SF3">
    <property type="entry name" value="1,2-PHENYLACETYL-COA EPOXIDASE, SUBUNIT D-RELATED"/>
    <property type="match status" value="1"/>
</dbReference>
<dbReference type="RefSeq" id="WP_193517343.1">
    <property type="nucleotide sequence ID" value="NZ_BMXL01000002.1"/>
</dbReference>
<dbReference type="Pfam" id="PF23451">
    <property type="entry name" value="Zn_ribbon_PaaD"/>
    <property type="match status" value="1"/>
</dbReference>
<protein>
    <submittedName>
        <fullName evidence="3">Phenylacetate-CoA oxygenase subunit PaaJ</fullName>
    </submittedName>
</protein>
<dbReference type="SUPFAM" id="SSF117916">
    <property type="entry name" value="Fe-S cluster assembly (FSCA) domain-like"/>
    <property type="match status" value="1"/>
</dbReference>
<keyword evidence="4" id="KW-1185">Reference proteome</keyword>
<evidence type="ECO:0000313" key="3">
    <source>
        <dbReference type="EMBL" id="GHD17480.1"/>
    </source>
</evidence>
<organism evidence="3 4">
    <name type="scientific">Nocardiopsis kunsanensis</name>
    <dbReference type="NCBI Taxonomy" id="141693"/>
    <lineage>
        <taxon>Bacteria</taxon>
        <taxon>Bacillati</taxon>
        <taxon>Actinomycetota</taxon>
        <taxon>Actinomycetes</taxon>
        <taxon>Streptosporangiales</taxon>
        <taxon>Nocardiopsidaceae</taxon>
        <taxon>Nocardiopsis</taxon>
    </lineage>
</organism>
<comment type="caution">
    <text evidence="3">The sequence shown here is derived from an EMBL/GenBank/DDBJ whole genome shotgun (WGS) entry which is preliminary data.</text>
</comment>
<dbReference type="InterPro" id="IPR034904">
    <property type="entry name" value="FSCA_dom_sf"/>
</dbReference>
<evidence type="ECO:0000259" key="2">
    <source>
        <dbReference type="Pfam" id="PF23451"/>
    </source>
</evidence>
<feature type="domain" description="PaaD zinc beta ribbon" evidence="2">
    <location>
        <begin position="126"/>
        <end position="169"/>
    </location>
</feature>
<dbReference type="AlphaFoldDB" id="A0A918X8Y2"/>
<dbReference type="NCBIfam" id="TIGR02159">
    <property type="entry name" value="PA_CoA_Oxy4"/>
    <property type="match status" value="1"/>
</dbReference>
<dbReference type="InterPro" id="IPR002744">
    <property type="entry name" value="MIP18-like"/>
</dbReference>
<proteinExistence type="predicted"/>
<feature type="domain" description="MIP18 family-like" evidence="1">
    <location>
        <begin position="12"/>
        <end position="80"/>
    </location>
</feature>
<dbReference type="Proteomes" id="UP000654947">
    <property type="component" value="Unassembled WGS sequence"/>
</dbReference>
<accession>A0A918X8Y2</accession>